<evidence type="ECO:0000313" key="11">
    <source>
        <dbReference type="Proteomes" id="UP000826793"/>
    </source>
</evidence>
<feature type="domain" description="ABC transmembrane type-1" evidence="9">
    <location>
        <begin position="61"/>
        <end position="249"/>
    </location>
</feature>
<dbReference type="InterPro" id="IPR051789">
    <property type="entry name" value="Bact_Polyamine_Transport"/>
</dbReference>
<dbReference type="InterPro" id="IPR035906">
    <property type="entry name" value="MetI-like_sf"/>
</dbReference>
<proteinExistence type="inferred from homology"/>
<dbReference type="Pfam" id="PF00528">
    <property type="entry name" value="BPD_transp_1"/>
    <property type="match status" value="1"/>
</dbReference>
<keyword evidence="7 8" id="KW-0472">Membrane</keyword>
<evidence type="ECO:0000256" key="4">
    <source>
        <dbReference type="ARBA" id="ARBA00022475"/>
    </source>
</evidence>
<dbReference type="InterPro" id="IPR000515">
    <property type="entry name" value="MetI-like"/>
</dbReference>
<dbReference type="GO" id="GO:0005886">
    <property type="term" value="C:plasma membrane"/>
    <property type="evidence" value="ECO:0007669"/>
    <property type="project" value="UniProtKB-SubCell"/>
</dbReference>
<evidence type="ECO:0000259" key="9">
    <source>
        <dbReference type="PROSITE" id="PS50928"/>
    </source>
</evidence>
<dbReference type="PANTHER" id="PTHR43848:SF2">
    <property type="entry name" value="PUTRESCINE TRANSPORT SYSTEM PERMEASE PROTEIN POTI"/>
    <property type="match status" value="1"/>
</dbReference>
<keyword evidence="4" id="KW-1003">Cell membrane</keyword>
<dbReference type="Gene3D" id="1.10.3720.10">
    <property type="entry name" value="MetI-like"/>
    <property type="match status" value="1"/>
</dbReference>
<comment type="caution">
    <text evidence="10">The sequence shown here is derived from an EMBL/GenBank/DDBJ whole genome shotgun (WGS) entry which is preliminary data.</text>
</comment>
<dbReference type="Proteomes" id="UP000826793">
    <property type="component" value="Unassembled WGS sequence"/>
</dbReference>
<feature type="transmembrane region" description="Helical" evidence="8">
    <location>
        <begin position="12"/>
        <end position="31"/>
    </location>
</feature>
<comment type="similarity">
    <text evidence="2">Belongs to the binding-protein-dependent transport system permease family. CysTW subfamily.</text>
</comment>
<evidence type="ECO:0000313" key="10">
    <source>
        <dbReference type="EMBL" id="HJB97334.1"/>
    </source>
</evidence>
<feature type="transmembrane region" description="Helical" evidence="8">
    <location>
        <begin position="56"/>
        <end position="84"/>
    </location>
</feature>
<evidence type="ECO:0000256" key="6">
    <source>
        <dbReference type="ARBA" id="ARBA00022989"/>
    </source>
</evidence>
<accession>A0A9D2SEC1</accession>
<feature type="transmembrane region" description="Helical" evidence="8">
    <location>
        <begin position="105"/>
        <end position="125"/>
    </location>
</feature>
<name>A0A9D2SEC1_9FIRM</name>
<dbReference type="EMBL" id="DWXG01000016">
    <property type="protein sequence ID" value="HJB97334.1"/>
    <property type="molecule type" value="Genomic_DNA"/>
</dbReference>
<dbReference type="PANTHER" id="PTHR43848">
    <property type="entry name" value="PUTRESCINE TRANSPORT SYSTEM PERMEASE PROTEIN POTI"/>
    <property type="match status" value="1"/>
</dbReference>
<dbReference type="AlphaFoldDB" id="A0A9D2SEC1"/>
<protein>
    <submittedName>
        <fullName evidence="10">ABC transporter permease</fullName>
    </submittedName>
</protein>
<dbReference type="PROSITE" id="PS50928">
    <property type="entry name" value="ABC_TM1"/>
    <property type="match status" value="1"/>
</dbReference>
<keyword evidence="6 8" id="KW-1133">Transmembrane helix</keyword>
<evidence type="ECO:0000256" key="7">
    <source>
        <dbReference type="ARBA" id="ARBA00023136"/>
    </source>
</evidence>
<evidence type="ECO:0000256" key="3">
    <source>
        <dbReference type="ARBA" id="ARBA00022448"/>
    </source>
</evidence>
<comment type="subcellular location">
    <subcellularLocation>
        <location evidence="1 8">Cell membrane</location>
        <topology evidence="1 8">Multi-pass membrane protein</topology>
    </subcellularLocation>
</comment>
<feature type="transmembrane region" description="Helical" evidence="8">
    <location>
        <begin position="173"/>
        <end position="195"/>
    </location>
</feature>
<dbReference type="GO" id="GO:0055085">
    <property type="term" value="P:transmembrane transport"/>
    <property type="evidence" value="ECO:0007669"/>
    <property type="project" value="InterPro"/>
</dbReference>
<gene>
    <name evidence="10" type="ORF">H9710_02010</name>
</gene>
<reference evidence="10" key="1">
    <citation type="journal article" date="2021" name="PeerJ">
        <title>Extensive microbial diversity within the chicken gut microbiome revealed by metagenomics and culture.</title>
        <authorList>
            <person name="Gilroy R."/>
            <person name="Ravi A."/>
            <person name="Getino M."/>
            <person name="Pursley I."/>
            <person name="Horton D.L."/>
            <person name="Alikhan N.F."/>
            <person name="Baker D."/>
            <person name="Gharbi K."/>
            <person name="Hall N."/>
            <person name="Watson M."/>
            <person name="Adriaenssens E.M."/>
            <person name="Foster-Nyarko E."/>
            <person name="Jarju S."/>
            <person name="Secka A."/>
            <person name="Antonio M."/>
            <person name="Oren A."/>
            <person name="Chaudhuri R.R."/>
            <person name="La Ragione R."/>
            <person name="Hildebrand F."/>
            <person name="Pallen M.J."/>
        </authorList>
    </citation>
    <scope>NUCLEOTIDE SEQUENCE</scope>
    <source>
        <strain evidence="10">CHK185-1770</strain>
    </source>
</reference>
<organism evidence="10 11">
    <name type="scientific">Candidatus Acutalibacter pullicola</name>
    <dbReference type="NCBI Taxonomy" id="2838417"/>
    <lineage>
        <taxon>Bacteria</taxon>
        <taxon>Bacillati</taxon>
        <taxon>Bacillota</taxon>
        <taxon>Clostridia</taxon>
        <taxon>Eubacteriales</taxon>
        <taxon>Acutalibacteraceae</taxon>
        <taxon>Acutalibacter</taxon>
    </lineage>
</organism>
<keyword evidence="3 8" id="KW-0813">Transport</keyword>
<feature type="transmembrane region" description="Helical" evidence="8">
    <location>
        <begin position="231"/>
        <end position="252"/>
    </location>
</feature>
<evidence type="ECO:0000256" key="8">
    <source>
        <dbReference type="RuleBase" id="RU363032"/>
    </source>
</evidence>
<reference evidence="10" key="2">
    <citation type="submission" date="2021-04" db="EMBL/GenBank/DDBJ databases">
        <authorList>
            <person name="Gilroy R."/>
        </authorList>
    </citation>
    <scope>NUCLEOTIDE SEQUENCE</scope>
    <source>
        <strain evidence="10">CHK185-1770</strain>
    </source>
</reference>
<dbReference type="SUPFAM" id="SSF161098">
    <property type="entry name" value="MetI-like"/>
    <property type="match status" value="1"/>
</dbReference>
<evidence type="ECO:0000256" key="2">
    <source>
        <dbReference type="ARBA" id="ARBA00007069"/>
    </source>
</evidence>
<evidence type="ECO:0000256" key="1">
    <source>
        <dbReference type="ARBA" id="ARBA00004651"/>
    </source>
</evidence>
<evidence type="ECO:0000256" key="5">
    <source>
        <dbReference type="ARBA" id="ARBA00022692"/>
    </source>
</evidence>
<dbReference type="CDD" id="cd06261">
    <property type="entry name" value="TM_PBP2"/>
    <property type="match status" value="1"/>
</dbReference>
<keyword evidence="5 8" id="KW-0812">Transmembrane</keyword>
<feature type="transmembrane region" description="Helical" evidence="8">
    <location>
        <begin position="131"/>
        <end position="152"/>
    </location>
</feature>
<sequence>MKNRTKLPNVYLGILLALMYVPILLVIIYSFNESKLSSVWGGFSLRWYEELFRDRALFASLANSLVLAVLSSLSAGVIGTLGAYGMSKVHLPLQGAVEYISTLPMMIPEIILGMVFMAFFSLVGIPFGMGALVIAHTAFCIPYVFMLVKARLVGMDPALAEAAQDLGASKVRVFFDVTLPLVAPAIASGMLLAFAMSMDDVIISVFVTGVNTTTLPVRIYSQLKTGVTPEINALCTLLFAATLLLCGLAALLGRAPKKQDAGKDVTDR</sequence>